<proteinExistence type="predicted"/>
<keyword evidence="1" id="KW-1133">Transmembrane helix</keyword>
<protein>
    <submittedName>
        <fullName evidence="2">TIGR02206 family membrane protein</fullName>
    </submittedName>
</protein>
<dbReference type="AlphaFoldDB" id="A0A9X3XNN1"/>
<dbReference type="EMBL" id="JAMRYU010000023">
    <property type="protein sequence ID" value="MDC4242041.1"/>
    <property type="molecule type" value="Genomic_DNA"/>
</dbReference>
<keyword evidence="1" id="KW-0472">Membrane</keyword>
<gene>
    <name evidence="2" type="ORF">NE398_18050</name>
</gene>
<comment type="caution">
    <text evidence="2">The sequence shown here is derived from an EMBL/GenBank/DDBJ whole genome shotgun (WGS) entry which is preliminary data.</text>
</comment>
<dbReference type="InterPro" id="IPR011737">
    <property type="entry name" value="CHP02206_TP0381"/>
</dbReference>
<keyword evidence="3" id="KW-1185">Reference proteome</keyword>
<evidence type="ECO:0000313" key="3">
    <source>
        <dbReference type="Proteomes" id="UP001141183"/>
    </source>
</evidence>
<dbReference type="Pfam" id="PF14808">
    <property type="entry name" value="TMEM164"/>
    <property type="match status" value="1"/>
</dbReference>
<feature type="transmembrane region" description="Helical" evidence="1">
    <location>
        <begin position="166"/>
        <end position="184"/>
    </location>
</feature>
<feature type="transmembrane region" description="Helical" evidence="1">
    <location>
        <begin position="105"/>
        <end position="123"/>
    </location>
</feature>
<organism evidence="2 3">
    <name type="scientific">Clostridium tertium</name>
    <dbReference type="NCBI Taxonomy" id="1559"/>
    <lineage>
        <taxon>Bacteria</taxon>
        <taxon>Bacillati</taxon>
        <taxon>Bacillota</taxon>
        <taxon>Clostridia</taxon>
        <taxon>Eubacteriales</taxon>
        <taxon>Clostridiaceae</taxon>
        <taxon>Clostridium</taxon>
    </lineage>
</organism>
<feature type="transmembrane region" description="Helical" evidence="1">
    <location>
        <begin position="135"/>
        <end position="154"/>
    </location>
</feature>
<feature type="transmembrane region" description="Helical" evidence="1">
    <location>
        <begin position="82"/>
        <end position="100"/>
    </location>
</feature>
<dbReference type="Proteomes" id="UP001141183">
    <property type="component" value="Unassembled WGS sequence"/>
</dbReference>
<sequence>MKDFFILQRPSKNYQMNNSEQFAPIIIMILIIILIIVYRNEIRKNYKVEKIIRYTLTGLSSIIFIFYYLITWLINGIEVDNLPLHLCYIANILCIILGFTRSKKIYDFVICYGAIGGIASLISMDTSLSSMYFKYYQFMVSHISIIVIPIYFLLIHRYYLKESKVIKLYILLQIMGIIIGIFNHKFNTNYFFILFNSNLAAKGTILEVLGEGYNYFINLEVLVTIYTIAIYILARIFNKKMKNIYEYLENKYNFN</sequence>
<evidence type="ECO:0000313" key="2">
    <source>
        <dbReference type="EMBL" id="MDC4242041.1"/>
    </source>
</evidence>
<dbReference type="RefSeq" id="WP_008676962.1">
    <property type="nucleotide sequence ID" value="NZ_CABKOG010000003.1"/>
</dbReference>
<accession>A0A9X3XNN1</accession>
<name>A0A9X3XNN1_9CLOT</name>
<reference evidence="2" key="1">
    <citation type="submission" date="2022-05" db="EMBL/GenBank/DDBJ databases">
        <title>Draft genome sequence of Clostridium tertium strain CP3 isolated from Peru.</title>
        <authorList>
            <person name="Hurtado R."/>
            <person name="Lima L."/>
            <person name="Sousa T."/>
            <person name="Jaiswal A.K."/>
            <person name="Tiwari S."/>
            <person name="Maturrano L."/>
            <person name="Brenig B."/>
            <person name="Azevedo V."/>
        </authorList>
    </citation>
    <scope>NUCLEOTIDE SEQUENCE</scope>
    <source>
        <strain evidence="2">CP3</strain>
    </source>
</reference>
<keyword evidence="1" id="KW-0812">Transmembrane</keyword>
<feature type="transmembrane region" description="Helical" evidence="1">
    <location>
        <begin position="215"/>
        <end position="234"/>
    </location>
</feature>
<feature type="transmembrane region" description="Helical" evidence="1">
    <location>
        <begin position="51"/>
        <end position="70"/>
    </location>
</feature>
<dbReference type="NCBIfam" id="TIGR02206">
    <property type="entry name" value="intg_mem_TP0381"/>
    <property type="match status" value="1"/>
</dbReference>
<feature type="transmembrane region" description="Helical" evidence="1">
    <location>
        <begin position="22"/>
        <end position="39"/>
    </location>
</feature>
<evidence type="ECO:0000256" key="1">
    <source>
        <dbReference type="SAM" id="Phobius"/>
    </source>
</evidence>